<sequence length="619" mass="67864">MNRYPFWKYLLVALTLVVGLVYALPSLYEPAPAVEVSGTRYAEVTDKTPGEIRSALTDAGIPFGELEILPKNKLRIRLEHAGDQLKTKHLLQQKLGEDYVIALNLVPQTPEWLASLGGSPVNLGLDLRGGVHFLIEVDVDAAVAARLEQNKTEFRSTLREEKIRPRGVKVSGKNSLLIRFRDQDTLDQAEEFMANRFPSFTFNQSKVEGLFELRALLSDQARKEIQDYALQQNLSTLKNRVNELGVAEPLVQRQGANRIVVQMPGVQDAGQAQDIIGKTATLEFRMTDWKNDLNSALNGRVPAESKVYKWRDGRPVLLQKRVMLTGDRVIDAKSTSDENGLPAVSITLDSRGGRLFSRATRDNIGKPMAVVYQEHKIFNRLAEDGTITRIPKKIEEVISVATIRSQLGSRFQITGLDSPQEAHELALFLRAGALSAPIYIVETRTVGPSLGQENIDRGLKSVALGLAMVLLFMLVYYRFFGLVANVALVINLVMVVALLSLSGATLTLPGIAGIVLTVGMAVDANVLIFERIREELRDGKSPAQAIEQGYAGAFSTIIDANVTTLLVAIVLFAIGFGPIKGFAITLALGIMTSMFTAIVVSRAMVNLIYGGRSPKTLSI</sequence>
<feature type="domain" description="SecD export protein N-terminal TM" evidence="13">
    <location>
        <begin position="1"/>
        <end position="103"/>
    </location>
</feature>
<feature type="transmembrane region" description="Helical" evidence="11">
    <location>
        <begin position="582"/>
        <end position="605"/>
    </location>
</feature>
<dbReference type="InterPro" id="IPR022646">
    <property type="entry name" value="SecD/SecF_CS"/>
</dbReference>
<dbReference type="FunFam" id="1.20.1640.10:FF:000004">
    <property type="entry name" value="Protein translocase subunit SecD"/>
    <property type="match status" value="1"/>
</dbReference>
<dbReference type="Gene3D" id="3.30.1360.200">
    <property type="match status" value="1"/>
</dbReference>
<dbReference type="AlphaFoldDB" id="A0A2V1H3T2"/>
<dbReference type="InterPro" id="IPR005791">
    <property type="entry name" value="SecD"/>
</dbReference>
<feature type="transmembrane region" description="Helical" evidence="11">
    <location>
        <begin position="510"/>
        <end position="529"/>
    </location>
</feature>
<evidence type="ECO:0000259" key="15">
    <source>
        <dbReference type="Pfam" id="PF22599"/>
    </source>
</evidence>
<dbReference type="Pfam" id="PF13721">
    <property type="entry name" value="SecD-TM1"/>
    <property type="match status" value="1"/>
</dbReference>
<evidence type="ECO:0000256" key="11">
    <source>
        <dbReference type="HAMAP-Rule" id="MF_01463"/>
    </source>
</evidence>
<dbReference type="InterPro" id="IPR048634">
    <property type="entry name" value="SecD_SecF_C"/>
</dbReference>
<dbReference type="Pfam" id="PF07549">
    <property type="entry name" value="Sec_GG"/>
    <property type="match status" value="1"/>
</dbReference>
<evidence type="ECO:0000259" key="12">
    <source>
        <dbReference type="Pfam" id="PF02355"/>
    </source>
</evidence>
<keyword evidence="4 11" id="KW-0812">Transmembrane</keyword>
<dbReference type="FunFam" id="3.30.70.3400:FF:000003">
    <property type="entry name" value="Preprotein translocase subunit SecD"/>
    <property type="match status" value="1"/>
</dbReference>
<dbReference type="InterPro" id="IPR055344">
    <property type="entry name" value="SecD_SecF_C_bact"/>
</dbReference>
<keyword evidence="3 11" id="KW-1003">Cell membrane</keyword>
<organism evidence="16 17">
    <name type="scientific">Pelagibaculum spongiae</name>
    <dbReference type="NCBI Taxonomy" id="2080658"/>
    <lineage>
        <taxon>Bacteria</taxon>
        <taxon>Pseudomonadati</taxon>
        <taxon>Pseudomonadota</taxon>
        <taxon>Gammaproteobacteria</taxon>
        <taxon>Oceanospirillales</taxon>
        <taxon>Pelagibaculum</taxon>
    </lineage>
</organism>
<comment type="subunit">
    <text evidence="11">Forms a complex with SecF. Part of the essential Sec protein translocation apparatus which comprises SecA, SecYEG and auxiliary proteins SecDF-YajC and YidC.</text>
</comment>
<comment type="caution">
    <text evidence="16">The sequence shown here is derived from an EMBL/GenBank/DDBJ whole genome shotgun (WGS) entry which is preliminary data.</text>
</comment>
<dbReference type="GO" id="GO:0006605">
    <property type="term" value="P:protein targeting"/>
    <property type="evidence" value="ECO:0007669"/>
    <property type="project" value="UniProtKB-UniRule"/>
</dbReference>
<feature type="domain" description="SecDF P1 head subdomain" evidence="15">
    <location>
        <begin position="307"/>
        <end position="436"/>
    </location>
</feature>
<dbReference type="PANTHER" id="PTHR30081">
    <property type="entry name" value="PROTEIN-EXPORT MEMBRANE PROTEIN SEC"/>
    <property type="match status" value="1"/>
</dbReference>
<evidence type="ECO:0000256" key="5">
    <source>
        <dbReference type="ARBA" id="ARBA00022927"/>
    </source>
</evidence>
<evidence type="ECO:0000259" key="14">
    <source>
        <dbReference type="Pfam" id="PF21760"/>
    </source>
</evidence>
<evidence type="ECO:0000256" key="8">
    <source>
        <dbReference type="ARBA" id="ARBA00023136"/>
    </source>
</evidence>
<proteinExistence type="inferred from homology"/>
<evidence type="ECO:0000313" key="17">
    <source>
        <dbReference type="Proteomes" id="UP000244906"/>
    </source>
</evidence>
<evidence type="ECO:0000256" key="10">
    <source>
        <dbReference type="ARBA" id="ARBA00068220"/>
    </source>
</evidence>
<dbReference type="InterPro" id="IPR054384">
    <property type="entry name" value="SecDF_P1_head"/>
</dbReference>
<gene>
    <name evidence="11 16" type="primary">secD</name>
    <name evidence="16" type="ORF">DC094_04970</name>
</gene>
<keyword evidence="5 11" id="KW-0653">Protein transport</keyword>
<accession>A0A2V1H3T2</accession>
<evidence type="ECO:0000256" key="9">
    <source>
        <dbReference type="ARBA" id="ARBA00060774"/>
    </source>
</evidence>
<dbReference type="HAMAP" id="MF_01463_B">
    <property type="entry name" value="SecD_B"/>
    <property type="match status" value="1"/>
</dbReference>
<keyword evidence="17" id="KW-1185">Reference proteome</keyword>
<comment type="function">
    <text evidence="11">Part of the Sec protein translocase complex. Interacts with the SecYEG preprotein conducting channel. SecDF uses the proton motive force (PMF) to complete protein translocation after the ATP-dependent function of SecA.</text>
</comment>
<dbReference type="GO" id="GO:0065002">
    <property type="term" value="P:intracellular protein transmembrane transport"/>
    <property type="evidence" value="ECO:0007669"/>
    <property type="project" value="UniProtKB-UniRule"/>
</dbReference>
<feature type="transmembrane region" description="Helical" evidence="11">
    <location>
        <begin position="482"/>
        <end position="504"/>
    </location>
</feature>
<keyword evidence="6 11" id="KW-1133">Transmembrane helix</keyword>
<feature type="transmembrane region" description="Helical" evidence="11">
    <location>
        <begin position="550"/>
        <end position="576"/>
    </location>
</feature>
<comment type="caution">
    <text evidence="11">Lacks conserved residue(s) required for the propagation of feature annotation.</text>
</comment>
<dbReference type="Pfam" id="PF02355">
    <property type="entry name" value="SecD_SecF_C"/>
    <property type="match status" value="1"/>
</dbReference>
<evidence type="ECO:0000256" key="4">
    <source>
        <dbReference type="ARBA" id="ARBA00022692"/>
    </source>
</evidence>
<evidence type="ECO:0000313" key="16">
    <source>
        <dbReference type="EMBL" id="PVZ72630.1"/>
    </source>
</evidence>
<name>A0A2V1H3T2_9GAMM</name>
<feature type="domain" description="Protein export membrane protein SecD/SecF C-terminal" evidence="12">
    <location>
        <begin position="440"/>
        <end position="606"/>
    </location>
</feature>
<feature type="transmembrane region" description="Helical" evidence="11">
    <location>
        <begin position="458"/>
        <end position="477"/>
    </location>
</feature>
<dbReference type="Gene3D" id="1.20.1640.10">
    <property type="entry name" value="Multidrug efflux transporter AcrB transmembrane domain"/>
    <property type="match status" value="1"/>
</dbReference>
<evidence type="ECO:0000256" key="1">
    <source>
        <dbReference type="ARBA" id="ARBA00004651"/>
    </source>
</evidence>
<evidence type="ECO:0000256" key="3">
    <source>
        <dbReference type="ARBA" id="ARBA00022475"/>
    </source>
</evidence>
<keyword evidence="7 11" id="KW-0811">Translocation</keyword>
<dbReference type="InterPro" id="IPR027398">
    <property type="entry name" value="SecD-TM"/>
</dbReference>
<evidence type="ECO:0000256" key="7">
    <source>
        <dbReference type="ARBA" id="ARBA00023010"/>
    </source>
</evidence>
<dbReference type="NCBIfam" id="TIGR00916">
    <property type="entry name" value="2A0604s01"/>
    <property type="match status" value="1"/>
</dbReference>
<dbReference type="InterPro" id="IPR048631">
    <property type="entry name" value="SecD_1st"/>
</dbReference>
<feature type="domain" description="Protein translocase subunit SecDF P1" evidence="14">
    <location>
        <begin position="230"/>
        <end position="288"/>
    </location>
</feature>
<evidence type="ECO:0000259" key="13">
    <source>
        <dbReference type="Pfam" id="PF13721"/>
    </source>
</evidence>
<evidence type="ECO:0000256" key="2">
    <source>
        <dbReference type="ARBA" id="ARBA00022448"/>
    </source>
</evidence>
<dbReference type="InterPro" id="IPR022813">
    <property type="entry name" value="SecD/SecF_arch_bac"/>
</dbReference>
<dbReference type="Proteomes" id="UP000244906">
    <property type="component" value="Unassembled WGS sequence"/>
</dbReference>
<evidence type="ECO:0000256" key="6">
    <source>
        <dbReference type="ARBA" id="ARBA00022989"/>
    </source>
</evidence>
<dbReference type="PRINTS" id="PR00702">
    <property type="entry name" value="ACRIFLAVINRP"/>
</dbReference>
<dbReference type="GO" id="GO:0005886">
    <property type="term" value="C:plasma membrane"/>
    <property type="evidence" value="ECO:0007669"/>
    <property type="project" value="UniProtKB-SubCell"/>
</dbReference>
<dbReference type="GO" id="GO:0015450">
    <property type="term" value="F:protein-transporting ATPase activity"/>
    <property type="evidence" value="ECO:0007669"/>
    <property type="project" value="InterPro"/>
</dbReference>
<dbReference type="FunFam" id="3.30.1360.200:FF:000001">
    <property type="entry name" value="Protein translocase subunit SecD"/>
    <property type="match status" value="1"/>
</dbReference>
<protein>
    <recommendedName>
        <fullName evidence="10 11">Protein translocase subunit SecD</fullName>
    </recommendedName>
</protein>
<dbReference type="NCBIfam" id="TIGR01129">
    <property type="entry name" value="secD"/>
    <property type="match status" value="1"/>
</dbReference>
<dbReference type="InterPro" id="IPR001036">
    <property type="entry name" value="Acrflvin-R"/>
</dbReference>
<dbReference type="Pfam" id="PF22599">
    <property type="entry name" value="SecDF_P1_head"/>
    <property type="match status" value="1"/>
</dbReference>
<keyword evidence="8 11" id="KW-0472">Membrane</keyword>
<keyword evidence="2 11" id="KW-0813">Transport</keyword>
<comment type="similarity">
    <text evidence="9 11">Belongs to the SecD/SecF family. SecD subfamily.</text>
</comment>
<dbReference type="OrthoDB" id="9805019at2"/>
<dbReference type="PANTHER" id="PTHR30081:SF1">
    <property type="entry name" value="PROTEIN TRANSLOCASE SUBUNIT SECD"/>
    <property type="match status" value="1"/>
</dbReference>
<dbReference type="Gene3D" id="3.30.70.3400">
    <property type="match status" value="2"/>
</dbReference>
<dbReference type="Pfam" id="PF21760">
    <property type="entry name" value="SecD_1st"/>
    <property type="match status" value="1"/>
</dbReference>
<comment type="subcellular location">
    <subcellularLocation>
        <location evidence="1 11">Cell membrane</location>
        <topology evidence="1 11">Multi-pass membrane protein</topology>
    </subcellularLocation>
</comment>
<reference evidence="16 17" key="1">
    <citation type="submission" date="2018-04" db="EMBL/GenBank/DDBJ databases">
        <title>Thalassorhabdus spongiae gen. nov., sp. nov., isolated from a marine sponge in South-West Iceland.</title>
        <authorList>
            <person name="Knobloch S."/>
            <person name="Daussin A."/>
            <person name="Johannsson R."/>
            <person name="Marteinsson V.T."/>
        </authorList>
    </citation>
    <scope>NUCLEOTIDE SEQUENCE [LARGE SCALE GENOMIC DNA]</scope>
    <source>
        <strain evidence="16 17">Hp12</strain>
    </source>
</reference>
<dbReference type="EMBL" id="QDDL01000001">
    <property type="protein sequence ID" value="PVZ72630.1"/>
    <property type="molecule type" value="Genomic_DNA"/>
</dbReference>
<dbReference type="GO" id="GO:0043952">
    <property type="term" value="P:protein transport by the Sec complex"/>
    <property type="evidence" value="ECO:0007669"/>
    <property type="project" value="UniProtKB-UniRule"/>
</dbReference>
<dbReference type="SUPFAM" id="SSF82866">
    <property type="entry name" value="Multidrug efflux transporter AcrB transmembrane domain"/>
    <property type="match status" value="1"/>
</dbReference>